<feature type="compositionally biased region" description="Basic and acidic residues" evidence="3">
    <location>
        <begin position="282"/>
        <end position="313"/>
    </location>
</feature>
<organism evidence="4 5">
    <name type="scientific">Podospora aff. communis PSN243</name>
    <dbReference type="NCBI Taxonomy" id="3040156"/>
    <lineage>
        <taxon>Eukaryota</taxon>
        <taxon>Fungi</taxon>
        <taxon>Dikarya</taxon>
        <taxon>Ascomycota</taxon>
        <taxon>Pezizomycotina</taxon>
        <taxon>Sordariomycetes</taxon>
        <taxon>Sordariomycetidae</taxon>
        <taxon>Sordariales</taxon>
        <taxon>Podosporaceae</taxon>
        <taxon>Podospora</taxon>
    </lineage>
</organism>
<dbReference type="SMART" id="SM00365">
    <property type="entry name" value="LRR_SD22"/>
    <property type="match status" value="5"/>
</dbReference>
<evidence type="ECO:0000256" key="3">
    <source>
        <dbReference type="SAM" id="MobiDB-lite"/>
    </source>
</evidence>
<dbReference type="Gene3D" id="3.80.10.10">
    <property type="entry name" value="Ribonuclease Inhibitor"/>
    <property type="match status" value="2"/>
</dbReference>
<feature type="compositionally biased region" description="Polar residues" evidence="3">
    <location>
        <begin position="392"/>
        <end position="412"/>
    </location>
</feature>
<dbReference type="InterPro" id="IPR052574">
    <property type="entry name" value="CDIRP"/>
</dbReference>
<evidence type="ECO:0000313" key="4">
    <source>
        <dbReference type="EMBL" id="KAK4451810.1"/>
    </source>
</evidence>
<feature type="compositionally biased region" description="Low complexity" evidence="3">
    <location>
        <begin position="523"/>
        <end position="534"/>
    </location>
</feature>
<feature type="region of interest" description="Disordered" evidence="3">
    <location>
        <begin position="695"/>
        <end position="765"/>
    </location>
</feature>
<feature type="compositionally biased region" description="Acidic residues" evidence="3">
    <location>
        <begin position="494"/>
        <end position="503"/>
    </location>
</feature>
<dbReference type="GO" id="GO:0061499">
    <property type="term" value="C:outer plaque of mitotic spindle pole body"/>
    <property type="evidence" value="ECO:0007669"/>
    <property type="project" value="TreeGrafter"/>
</dbReference>
<dbReference type="PANTHER" id="PTHR47566">
    <property type="match status" value="1"/>
</dbReference>
<comment type="caution">
    <text evidence="4">The sequence shown here is derived from an EMBL/GenBank/DDBJ whole genome shotgun (WGS) entry which is preliminary data.</text>
</comment>
<protein>
    <submittedName>
        <fullName evidence="4">Septation initiation network scaffold protein cdc11</fullName>
    </submittedName>
</protein>
<dbReference type="PANTHER" id="PTHR47566:SF1">
    <property type="entry name" value="PROTEIN NUD1"/>
    <property type="match status" value="1"/>
</dbReference>
<proteinExistence type="predicted"/>
<feature type="region of interest" description="Disordered" evidence="3">
    <location>
        <begin position="1077"/>
        <end position="1111"/>
    </location>
</feature>
<feature type="region of interest" description="Disordered" evidence="3">
    <location>
        <begin position="392"/>
        <end position="459"/>
    </location>
</feature>
<feature type="compositionally biased region" description="Basic and acidic residues" evidence="3">
    <location>
        <begin position="849"/>
        <end position="865"/>
    </location>
</feature>
<feature type="compositionally biased region" description="Basic and acidic residues" evidence="3">
    <location>
        <begin position="560"/>
        <end position="573"/>
    </location>
</feature>
<feature type="region of interest" description="Disordered" evidence="3">
    <location>
        <begin position="476"/>
        <end position="669"/>
    </location>
</feature>
<feature type="compositionally biased region" description="Basic and acidic residues" evidence="3">
    <location>
        <begin position="734"/>
        <end position="748"/>
    </location>
</feature>
<dbReference type="InterPro" id="IPR001611">
    <property type="entry name" value="Leu-rich_rpt"/>
</dbReference>
<keyword evidence="5" id="KW-1185">Reference proteome</keyword>
<keyword evidence="2" id="KW-0677">Repeat</keyword>
<dbReference type="GO" id="GO:1902412">
    <property type="term" value="P:regulation of mitotic cytokinesis"/>
    <property type="evidence" value="ECO:0007669"/>
    <property type="project" value="TreeGrafter"/>
</dbReference>
<dbReference type="GO" id="GO:0031028">
    <property type="term" value="P:septation initiation signaling"/>
    <property type="evidence" value="ECO:0007669"/>
    <property type="project" value="TreeGrafter"/>
</dbReference>
<evidence type="ECO:0000256" key="1">
    <source>
        <dbReference type="ARBA" id="ARBA00022614"/>
    </source>
</evidence>
<dbReference type="SMART" id="SM00369">
    <property type="entry name" value="LRR_TYP"/>
    <property type="match status" value="8"/>
</dbReference>
<feature type="compositionally biased region" description="Acidic residues" evidence="3">
    <location>
        <begin position="1094"/>
        <end position="1103"/>
    </location>
</feature>
<dbReference type="EMBL" id="MU865926">
    <property type="protein sequence ID" value="KAK4451810.1"/>
    <property type="molecule type" value="Genomic_DNA"/>
</dbReference>
<feature type="region of interest" description="Disordered" evidence="3">
    <location>
        <begin position="1795"/>
        <end position="1816"/>
    </location>
</feature>
<feature type="compositionally biased region" description="Basic and acidic residues" evidence="3">
    <location>
        <begin position="607"/>
        <end position="623"/>
    </location>
</feature>
<evidence type="ECO:0000313" key="5">
    <source>
        <dbReference type="Proteomes" id="UP001321760"/>
    </source>
</evidence>
<feature type="compositionally biased region" description="Basic and acidic residues" evidence="3">
    <location>
        <begin position="185"/>
        <end position="194"/>
    </location>
</feature>
<dbReference type="Pfam" id="PF12799">
    <property type="entry name" value="LRR_4"/>
    <property type="match status" value="1"/>
</dbReference>
<dbReference type="GO" id="GO:0035591">
    <property type="term" value="F:signaling adaptor activity"/>
    <property type="evidence" value="ECO:0007669"/>
    <property type="project" value="TreeGrafter"/>
</dbReference>
<dbReference type="SUPFAM" id="SSF52058">
    <property type="entry name" value="L domain-like"/>
    <property type="match status" value="1"/>
</dbReference>
<feature type="region of interest" description="Disordered" evidence="3">
    <location>
        <begin position="995"/>
        <end position="1021"/>
    </location>
</feature>
<feature type="compositionally biased region" description="Low complexity" evidence="3">
    <location>
        <begin position="111"/>
        <end position="124"/>
    </location>
</feature>
<feature type="region of interest" description="Disordered" evidence="3">
    <location>
        <begin position="806"/>
        <end position="911"/>
    </location>
</feature>
<feature type="region of interest" description="Disordered" evidence="3">
    <location>
        <begin position="1"/>
        <end position="145"/>
    </location>
</feature>
<feature type="compositionally biased region" description="Polar residues" evidence="3">
    <location>
        <begin position="950"/>
        <end position="961"/>
    </location>
</feature>
<evidence type="ECO:0000256" key="2">
    <source>
        <dbReference type="ARBA" id="ARBA00022737"/>
    </source>
</evidence>
<feature type="region of interest" description="Disordered" evidence="3">
    <location>
        <begin position="1129"/>
        <end position="1197"/>
    </location>
</feature>
<accession>A0AAV9GU49</accession>
<gene>
    <name evidence="4" type="ORF">QBC34DRAFT_399597</name>
</gene>
<feature type="compositionally biased region" description="Acidic residues" evidence="3">
    <location>
        <begin position="1144"/>
        <end position="1154"/>
    </location>
</feature>
<feature type="region of interest" description="Disordered" evidence="3">
    <location>
        <begin position="928"/>
        <end position="964"/>
    </location>
</feature>
<feature type="compositionally biased region" description="Basic and acidic residues" evidence="3">
    <location>
        <begin position="885"/>
        <end position="898"/>
    </location>
</feature>
<dbReference type="SMART" id="SM00364">
    <property type="entry name" value="LRR_BAC"/>
    <property type="match status" value="7"/>
</dbReference>
<feature type="compositionally biased region" description="Low complexity" evidence="3">
    <location>
        <begin position="21"/>
        <end position="40"/>
    </location>
</feature>
<sequence length="1816" mass="202190">MGHAWLDSLSEDWVSQHGSDTSIAGPSAASAPAHDATTPSKINRDAVGASRIPRLNKGPKNPPTFGHENSSGILSERSVNENFASIARRTPSKPPSKLSQELKIQERGRYSSRSVSASTSGSVVHNTVHKSQSASPIKRRGETPEWKRRLIYGDLSYGEQPDLFTSAATGLENMFKPPAPAPKVPNEESYKEPYEESVVQHEVTLPSSPPLYTRDPSTVEIHVDESVQELPQAHDRRAPTSMQYRRTEESMEQSLVSEQSVARESCTHGGSTTEQTAFSAHQPDRVSPESRKVSGRSDVRHEDFSPILLERRQASNGKETFGPADLPPSELRKRLEKLRQNQMVLAGNHEASETHGNAETTAEYEGLGMFVNFRRGGRSGDGSFRHHVLSSGINDTSELNPEESLQASTPKQFPTVRMETFEETGRFSALSPDLPRPPNPSPQKRQDQGSSGSPLKLFQPYDTFTNQTLLRRLSQFQGSADDESRMESVREVEDYSAEFDQGDFADIAARSRAQQAWEDEEYNNQNQSSASYNQFGTGKFDGYEFNDEYSYQSNDVSGLDGDKENYGPEDSVHRPRIFNVSHDSSPTEDAEELLVQRKRGKSNASTESRRSSRTEVDRKRELHAPFPNVAELISTPRRKDRASEIKRPRTSPSKDPTPKRRRTLHKSDVAYGVEGHPHAIEPVQFSHQQMQSVIGKKRKDARYGDPNEQADNEVLATREMLRPRTPTPTQRSSLQRDRPPLAEIEKSPARSTRKPMTAAAHSLGISVDSDRKPSIKTEDFINEANKIMAMIRSKAGIASGLASLEESDAENIQQQQQENMDSSYQESTQEPFSRPPSREGRPPLTRMSTRQEDPEVVERLKKYEEPSDMGDIIGSSIRSTALDQDALRSARERTDRGTMESNASRPFPMDDDVISDPPNIRISLNPNWQQADGPISGVPTHASSHSSHSTGRSIPTGSSRGSENRKVIAPESVLHLIPDQVGNMVLDRQRNIWIKRKPGSAPPKKPRSNYLPSEASEDDPFAGIPDLTVDMTMEMQNLRLLTAQKQASAQDTALNAATPPTASKPPKLNSLRMSQLEEEFGQSQDQSASHTDETLNDDGEEIEHEITINEDRVDSRKRRNLTISFSSPIASVIQDQPEGADSATNEDDMSELMEDSFAQNSMKRGRKVSPAQTKASNDSSRSRSRSQRPARHLSVRGQTFVARPISRIDEREEESALDRIKNQNPGANMELSIVAENSVASHESDNNARQTSLSFVVTTPAGPRHCDAAGVDAAPIISQYVGTLSLSPLSEFTVHHGEDTMALEASYVVGDHRLVTGDRTKRVMSMNTRDLVGKLAEVEPFEPYWEDMRELELRDKRLESLHALNEFCASLEKLDVSSNGIRNLNGIPGTLRHLKMTDNQLSSLTDWGHLMNLQYVDVSNNGLTSLSAFKNLVHLRSLRVDNNQLTSLDGIKFHDGLQSLRARGNAIEELDFDGNTLDCLTDLDLKNNKIQRITGLEQLPALDSLNLEGNQLEVFVVEGEQPLSSLRYLRLDDNKLTALDIKLLPHLRMLHADRNRLTQISGFSRARRIDSLSLREQRGEESLNLPSLLSRAYEVRKLFLSGNFIGSFEPAVDLLNLQLLELANCGLQALPADLGFMLPNLRSINLNMNALSDLSPLAGIPRLKRVLVSGNRVTNAAGLVEVLTGFNHLREVDVRDNPVTQGFYGPVQVVVRKGEQAVGSTGYEPFSLPDQDSERDQAYCGRLDMDTRMRRRLYEQMVGSGCDRVRKLDGLPLDARKAEMRRDSVWRALRDRGLISPADGGEEEKSKMWPAEDSFA</sequence>
<feature type="compositionally biased region" description="Polar residues" evidence="3">
    <location>
        <begin position="252"/>
        <end position="279"/>
    </location>
</feature>
<reference evidence="4" key="1">
    <citation type="journal article" date="2023" name="Mol. Phylogenet. Evol.">
        <title>Genome-scale phylogeny and comparative genomics of the fungal order Sordariales.</title>
        <authorList>
            <person name="Hensen N."/>
            <person name="Bonometti L."/>
            <person name="Westerberg I."/>
            <person name="Brannstrom I.O."/>
            <person name="Guillou S."/>
            <person name="Cros-Aarteil S."/>
            <person name="Calhoun S."/>
            <person name="Haridas S."/>
            <person name="Kuo A."/>
            <person name="Mondo S."/>
            <person name="Pangilinan J."/>
            <person name="Riley R."/>
            <person name="LaButti K."/>
            <person name="Andreopoulos B."/>
            <person name="Lipzen A."/>
            <person name="Chen C."/>
            <person name="Yan M."/>
            <person name="Daum C."/>
            <person name="Ng V."/>
            <person name="Clum A."/>
            <person name="Steindorff A."/>
            <person name="Ohm R.A."/>
            <person name="Martin F."/>
            <person name="Silar P."/>
            <person name="Natvig D.O."/>
            <person name="Lalanne C."/>
            <person name="Gautier V."/>
            <person name="Ament-Velasquez S.L."/>
            <person name="Kruys A."/>
            <person name="Hutchinson M.I."/>
            <person name="Powell A.J."/>
            <person name="Barry K."/>
            <person name="Miller A.N."/>
            <person name="Grigoriev I.V."/>
            <person name="Debuchy R."/>
            <person name="Gladieux P."/>
            <person name="Hiltunen Thoren M."/>
            <person name="Johannesson H."/>
        </authorList>
    </citation>
    <scope>NUCLEOTIDE SEQUENCE</scope>
    <source>
        <strain evidence="4">PSN243</strain>
    </source>
</reference>
<feature type="region of interest" description="Disordered" evidence="3">
    <location>
        <begin position="175"/>
        <end position="329"/>
    </location>
</feature>
<dbReference type="Proteomes" id="UP001321760">
    <property type="component" value="Unassembled WGS sequence"/>
</dbReference>
<feature type="compositionally biased region" description="Basic and acidic residues" evidence="3">
    <location>
        <begin position="482"/>
        <end position="493"/>
    </location>
</feature>
<keyword evidence="1" id="KW-0433">Leucine-rich repeat</keyword>
<feature type="compositionally biased region" description="Basic residues" evidence="3">
    <location>
        <begin position="1182"/>
        <end position="1194"/>
    </location>
</feature>
<reference evidence="4" key="2">
    <citation type="submission" date="2023-05" db="EMBL/GenBank/DDBJ databases">
        <authorList>
            <consortium name="Lawrence Berkeley National Laboratory"/>
            <person name="Steindorff A."/>
            <person name="Hensen N."/>
            <person name="Bonometti L."/>
            <person name="Westerberg I."/>
            <person name="Brannstrom I.O."/>
            <person name="Guillou S."/>
            <person name="Cros-Aarteil S."/>
            <person name="Calhoun S."/>
            <person name="Haridas S."/>
            <person name="Kuo A."/>
            <person name="Mondo S."/>
            <person name="Pangilinan J."/>
            <person name="Riley R."/>
            <person name="Labutti K."/>
            <person name="Andreopoulos B."/>
            <person name="Lipzen A."/>
            <person name="Chen C."/>
            <person name="Yanf M."/>
            <person name="Daum C."/>
            <person name="Ng V."/>
            <person name="Clum A."/>
            <person name="Ohm R."/>
            <person name="Martin F."/>
            <person name="Silar P."/>
            <person name="Natvig D."/>
            <person name="Lalanne C."/>
            <person name="Gautier V."/>
            <person name="Ament-Velasquez S.L."/>
            <person name="Kruys A."/>
            <person name="Hutchinson M.I."/>
            <person name="Powell A.J."/>
            <person name="Barry K."/>
            <person name="Miller A.N."/>
            <person name="Grigoriev I.V."/>
            <person name="Debuchy R."/>
            <person name="Gladieux P."/>
            <person name="Thoren M.H."/>
            <person name="Johannesson H."/>
        </authorList>
    </citation>
    <scope>NUCLEOTIDE SEQUENCE</scope>
    <source>
        <strain evidence="4">PSN243</strain>
    </source>
</reference>
<name>A0AAV9GU49_9PEZI</name>
<dbReference type="PROSITE" id="PS51450">
    <property type="entry name" value="LRR"/>
    <property type="match status" value="5"/>
</dbReference>
<feature type="compositionally biased region" description="Polar residues" evidence="3">
    <location>
        <begin position="810"/>
        <end position="831"/>
    </location>
</feature>
<dbReference type="InterPro" id="IPR025875">
    <property type="entry name" value="Leu-rich_rpt_4"/>
</dbReference>
<dbReference type="InterPro" id="IPR032675">
    <property type="entry name" value="LRR_dom_sf"/>
</dbReference>
<dbReference type="InterPro" id="IPR003591">
    <property type="entry name" value="Leu-rich_rpt_typical-subtyp"/>
</dbReference>